<evidence type="ECO:0000313" key="2">
    <source>
        <dbReference type="Proteomes" id="UP000233256"/>
    </source>
</evidence>
<accession>A0A2N1PMF0</accession>
<dbReference type="Proteomes" id="UP000233256">
    <property type="component" value="Unassembled WGS sequence"/>
</dbReference>
<evidence type="ECO:0000313" key="1">
    <source>
        <dbReference type="EMBL" id="PKK89462.1"/>
    </source>
</evidence>
<dbReference type="AlphaFoldDB" id="A0A2N1PMF0"/>
<comment type="caution">
    <text evidence="1">The sequence shown here is derived from an EMBL/GenBank/DDBJ whole genome shotgun (WGS) entry which is preliminary data.</text>
</comment>
<sequence length="294" mass="32141">MRVPLKFQPFFPHSFPLVSVLLILLFQFGNPVSLQAAEKIADTALFTSSGTHLARPAGNIPGIEVGFWAGDFLDIHPALGKSTFLEGFDPRPFGQFGAITFRSGPGSPWTFALGYHRAEDSDTGGPGASGGPVLGSVSINPADYGSEGVDIYTSLLSLRLLRDLWGMESAIRPRVWIGLGRMDLDLTYSLHAFGSTPDKPWARAVFSDSSPCLETGFDFYGPIYRGRDGTEDWLMKFSMSFLWAGFDLRAGDENFSGPLFQRLGKSAIIRSINDQENSISVQGWALSLGFERKL</sequence>
<organism evidence="1 2">
    <name type="scientific">Candidatus Wallbacteria bacterium HGW-Wallbacteria-1</name>
    <dbReference type="NCBI Taxonomy" id="2013854"/>
    <lineage>
        <taxon>Bacteria</taxon>
        <taxon>Candidatus Walliibacteriota</taxon>
    </lineage>
</organism>
<reference evidence="1 2" key="1">
    <citation type="journal article" date="2017" name="ISME J.">
        <title>Potential for microbial H2 and metal transformations associated with novel bacteria and archaea in deep terrestrial subsurface sediments.</title>
        <authorList>
            <person name="Hernsdorf A.W."/>
            <person name="Amano Y."/>
            <person name="Miyakawa K."/>
            <person name="Ise K."/>
            <person name="Suzuki Y."/>
            <person name="Anantharaman K."/>
            <person name="Probst A."/>
            <person name="Burstein D."/>
            <person name="Thomas B.C."/>
            <person name="Banfield J.F."/>
        </authorList>
    </citation>
    <scope>NUCLEOTIDE SEQUENCE [LARGE SCALE GENOMIC DNA]</scope>
    <source>
        <strain evidence="1">HGW-Wallbacteria-1</strain>
    </source>
</reference>
<name>A0A2N1PMF0_9BACT</name>
<dbReference type="EMBL" id="PGXC01000017">
    <property type="protein sequence ID" value="PKK89462.1"/>
    <property type="molecule type" value="Genomic_DNA"/>
</dbReference>
<proteinExistence type="predicted"/>
<gene>
    <name evidence="1" type="ORF">CVV64_14375</name>
</gene>
<protein>
    <submittedName>
        <fullName evidence="1">Uncharacterized protein</fullName>
    </submittedName>
</protein>